<evidence type="ECO:0000259" key="6">
    <source>
        <dbReference type="PROSITE" id="PS50887"/>
    </source>
</evidence>
<protein>
    <recommendedName>
        <fullName evidence="3">diguanylate cyclase</fullName>
        <ecNumber evidence="3">2.7.7.65</ecNumber>
    </recommendedName>
</protein>
<gene>
    <name evidence="7" type="ORF">SAMN05216593_104282</name>
</gene>
<dbReference type="Pfam" id="PF00990">
    <property type="entry name" value="GGDEF"/>
    <property type="match status" value="1"/>
</dbReference>
<dbReference type="InterPro" id="IPR029787">
    <property type="entry name" value="Nucleotide_cyclase"/>
</dbReference>
<feature type="domain" description="GGDEF" evidence="6">
    <location>
        <begin position="264"/>
        <end position="396"/>
    </location>
</feature>
<reference evidence="7 8" key="1">
    <citation type="submission" date="2016-11" db="EMBL/GenBank/DDBJ databases">
        <authorList>
            <person name="Jaros S."/>
            <person name="Januszkiewicz K."/>
            <person name="Wedrychowicz H."/>
        </authorList>
    </citation>
    <scope>NUCLEOTIDE SEQUENCE [LARGE SCALE GENOMIC DNA]</scope>
    <source>
        <strain evidence="7 8">LMG 26898</strain>
    </source>
</reference>
<evidence type="ECO:0000256" key="2">
    <source>
        <dbReference type="ARBA" id="ARBA00004533"/>
    </source>
</evidence>
<comment type="subcellular location">
    <subcellularLocation>
        <location evidence="2">Cell inner membrane</location>
    </subcellularLocation>
</comment>
<evidence type="ECO:0000256" key="1">
    <source>
        <dbReference type="ARBA" id="ARBA00001946"/>
    </source>
</evidence>
<feature type="transmembrane region" description="Helical" evidence="5">
    <location>
        <begin position="107"/>
        <end position="127"/>
    </location>
</feature>
<keyword evidence="5" id="KW-1133">Transmembrane helix</keyword>
<dbReference type="NCBIfam" id="TIGR00254">
    <property type="entry name" value="GGDEF"/>
    <property type="match status" value="1"/>
</dbReference>
<evidence type="ECO:0000313" key="8">
    <source>
        <dbReference type="Proteomes" id="UP000183983"/>
    </source>
</evidence>
<dbReference type="SMART" id="SM00267">
    <property type="entry name" value="GGDEF"/>
    <property type="match status" value="1"/>
</dbReference>
<keyword evidence="5" id="KW-0472">Membrane</keyword>
<dbReference type="InterPro" id="IPR043128">
    <property type="entry name" value="Rev_trsase/Diguanyl_cyclase"/>
</dbReference>
<dbReference type="InterPro" id="IPR050469">
    <property type="entry name" value="Diguanylate_Cyclase"/>
</dbReference>
<dbReference type="PANTHER" id="PTHR45138:SF9">
    <property type="entry name" value="DIGUANYLATE CYCLASE DGCM-RELATED"/>
    <property type="match status" value="1"/>
</dbReference>
<dbReference type="GO" id="GO:1902201">
    <property type="term" value="P:negative regulation of bacterial-type flagellum-dependent cell motility"/>
    <property type="evidence" value="ECO:0007669"/>
    <property type="project" value="TreeGrafter"/>
</dbReference>
<organism evidence="7 8">
    <name type="scientific">Pseudomonas asturiensis</name>
    <dbReference type="NCBI Taxonomy" id="1190415"/>
    <lineage>
        <taxon>Bacteria</taxon>
        <taxon>Pseudomonadati</taxon>
        <taxon>Pseudomonadota</taxon>
        <taxon>Gammaproteobacteria</taxon>
        <taxon>Pseudomonadales</taxon>
        <taxon>Pseudomonadaceae</taxon>
        <taxon>Pseudomonas</taxon>
    </lineage>
</organism>
<dbReference type="CDD" id="cd01949">
    <property type="entry name" value="GGDEF"/>
    <property type="match status" value="1"/>
</dbReference>
<evidence type="ECO:0000256" key="5">
    <source>
        <dbReference type="SAM" id="Phobius"/>
    </source>
</evidence>
<dbReference type="STRING" id="1190415.SAMN05216593_104282"/>
<dbReference type="EMBL" id="FRDA01000004">
    <property type="protein sequence ID" value="SHM91067.1"/>
    <property type="molecule type" value="Genomic_DNA"/>
</dbReference>
<dbReference type="OrthoDB" id="9813903at2"/>
<dbReference type="GO" id="GO:0005886">
    <property type="term" value="C:plasma membrane"/>
    <property type="evidence" value="ECO:0007669"/>
    <property type="project" value="UniProtKB-SubCell"/>
</dbReference>
<feature type="transmembrane region" description="Helical" evidence="5">
    <location>
        <begin position="133"/>
        <end position="149"/>
    </location>
</feature>
<comment type="catalytic activity">
    <reaction evidence="4">
        <text>2 GTP = 3',3'-c-di-GMP + 2 diphosphate</text>
        <dbReference type="Rhea" id="RHEA:24898"/>
        <dbReference type="ChEBI" id="CHEBI:33019"/>
        <dbReference type="ChEBI" id="CHEBI:37565"/>
        <dbReference type="ChEBI" id="CHEBI:58805"/>
        <dbReference type="EC" id="2.7.7.65"/>
    </reaction>
</comment>
<name>A0A1M7MKT2_9PSED</name>
<dbReference type="InterPro" id="IPR000160">
    <property type="entry name" value="GGDEF_dom"/>
</dbReference>
<dbReference type="PROSITE" id="PS50887">
    <property type="entry name" value="GGDEF"/>
    <property type="match status" value="1"/>
</dbReference>
<evidence type="ECO:0000313" key="7">
    <source>
        <dbReference type="EMBL" id="SHM91067.1"/>
    </source>
</evidence>
<feature type="transmembrane region" description="Helical" evidence="5">
    <location>
        <begin position="6"/>
        <end position="26"/>
    </location>
</feature>
<dbReference type="RefSeq" id="WP_073165152.1">
    <property type="nucleotide sequence ID" value="NZ_FRDA01000004.1"/>
</dbReference>
<dbReference type="GO" id="GO:0043709">
    <property type="term" value="P:cell adhesion involved in single-species biofilm formation"/>
    <property type="evidence" value="ECO:0007669"/>
    <property type="project" value="TreeGrafter"/>
</dbReference>
<feature type="transmembrane region" description="Helical" evidence="5">
    <location>
        <begin position="38"/>
        <end position="57"/>
    </location>
</feature>
<proteinExistence type="predicted"/>
<sequence length="399" mass="44364">MLLNDPFTLLLLITPFGLMTAILLCLSCMSLSRRNAPLYWWLAGDLVLTAYRVADMLQPGLLAPDYAWLGIFSPEQALLASTGLLLVAIGCHTAALIQFHERTGDRYFYATVVLTPALLYCVIAVLILSTSWLLPWFSFMALLVIGYQFKVSLGLKDRYRGAWGLLAGQAVVMYFHGSSALQLIIEPIGPLPFDEPDMLSKGALAMDFMVSFLFTLSFALMLQEQLRMQLYTLGVTDALTGAMNRRGAAATLDREWAHASSGKYPLAVAMIDLDNFKVINDTFGHAVGDTALQCFAQTVFTLKRSPDIFVRWGGEEFLLVFPRTSARQAQDFLDRLRDVLKARELEPGLPLRIGFSAGLAETTVDHHPSFERLLSAVDKALYRAKQHRDRIEVVTTADL</sequence>
<comment type="cofactor">
    <cofactor evidence="1">
        <name>Mg(2+)</name>
        <dbReference type="ChEBI" id="CHEBI:18420"/>
    </cofactor>
</comment>
<dbReference type="Gene3D" id="3.30.70.270">
    <property type="match status" value="1"/>
</dbReference>
<dbReference type="SUPFAM" id="SSF55073">
    <property type="entry name" value="Nucleotide cyclase"/>
    <property type="match status" value="1"/>
</dbReference>
<evidence type="ECO:0000256" key="3">
    <source>
        <dbReference type="ARBA" id="ARBA00012528"/>
    </source>
</evidence>
<feature type="transmembrane region" description="Helical" evidence="5">
    <location>
        <begin position="161"/>
        <end position="184"/>
    </location>
</feature>
<dbReference type="Proteomes" id="UP000183983">
    <property type="component" value="Unassembled WGS sequence"/>
</dbReference>
<accession>A0A1M7MKT2</accession>
<feature type="transmembrane region" description="Helical" evidence="5">
    <location>
        <begin position="204"/>
        <end position="222"/>
    </location>
</feature>
<keyword evidence="5" id="KW-0812">Transmembrane</keyword>
<dbReference type="FunFam" id="3.30.70.270:FF:000001">
    <property type="entry name" value="Diguanylate cyclase domain protein"/>
    <property type="match status" value="1"/>
</dbReference>
<dbReference type="AlphaFoldDB" id="A0A1M7MKT2"/>
<dbReference type="GO" id="GO:0052621">
    <property type="term" value="F:diguanylate cyclase activity"/>
    <property type="evidence" value="ECO:0007669"/>
    <property type="project" value="UniProtKB-EC"/>
</dbReference>
<feature type="transmembrane region" description="Helical" evidence="5">
    <location>
        <begin position="77"/>
        <end position="95"/>
    </location>
</feature>
<evidence type="ECO:0000256" key="4">
    <source>
        <dbReference type="ARBA" id="ARBA00034247"/>
    </source>
</evidence>
<dbReference type="EC" id="2.7.7.65" evidence="3"/>
<dbReference type="PANTHER" id="PTHR45138">
    <property type="entry name" value="REGULATORY COMPONENTS OF SENSORY TRANSDUCTION SYSTEM"/>
    <property type="match status" value="1"/>
</dbReference>